<evidence type="ECO:0000256" key="3">
    <source>
        <dbReference type="ARBA" id="ARBA00022448"/>
    </source>
</evidence>
<evidence type="ECO:0000256" key="6">
    <source>
        <dbReference type="ARBA" id="ARBA00022989"/>
    </source>
</evidence>
<comment type="caution">
    <text evidence="11">The sequence shown here is derived from an EMBL/GenBank/DDBJ whole genome shotgun (WGS) entry which is preliminary data.</text>
</comment>
<evidence type="ECO:0000256" key="9">
    <source>
        <dbReference type="RuleBase" id="RU000488"/>
    </source>
</evidence>
<dbReference type="EMBL" id="AVOT02036364">
    <property type="protein sequence ID" value="MBW0530853.1"/>
    <property type="molecule type" value="Genomic_DNA"/>
</dbReference>
<feature type="transmembrane region" description="Helical" evidence="10">
    <location>
        <begin position="359"/>
        <end position="381"/>
    </location>
</feature>
<keyword evidence="6 10" id="KW-1133">Transmembrane helix</keyword>
<dbReference type="Gene3D" id="1.50.40.10">
    <property type="entry name" value="Mitochondrial carrier domain"/>
    <property type="match status" value="2"/>
</dbReference>
<protein>
    <submittedName>
        <fullName evidence="11">Uncharacterized protein</fullName>
    </submittedName>
</protein>
<dbReference type="SUPFAM" id="SSF103506">
    <property type="entry name" value="Mitochondrial carrier"/>
    <property type="match status" value="1"/>
</dbReference>
<evidence type="ECO:0000256" key="10">
    <source>
        <dbReference type="SAM" id="Phobius"/>
    </source>
</evidence>
<dbReference type="PANTHER" id="PTHR45939">
    <property type="entry name" value="PEROXISOMAL MEMBRANE PROTEIN PMP34-RELATED"/>
    <property type="match status" value="1"/>
</dbReference>
<gene>
    <name evidence="11" type="ORF">O181_070568</name>
</gene>
<reference evidence="11" key="1">
    <citation type="submission" date="2021-03" db="EMBL/GenBank/DDBJ databases">
        <title>Draft genome sequence of rust myrtle Austropuccinia psidii MF-1, a brazilian biotype.</title>
        <authorList>
            <person name="Quecine M.C."/>
            <person name="Pachon D.M.R."/>
            <person name="Bonatelli M.L."/>
            <person name="Correr F.H."/>
            <person name="Franceschini L.M."/>
            <person name="Leite T.F."/>
            <person name="Margarido G.R.A."/>
            <person name="Almeida C.A."/>
            <person name="Ferrarezi J.A."/>
            <person name="Labate C.A."/>
        </authorList>
    </citation>
    <scope>NUCLEOTIDE SEQUENCE</scope>
    <source>
        <strain evidence="11">MF-1</strain>
    </source>
</reference>
<dbReference type="InterPro" id="IPR018108">
    <property type="entry name" value="MCP_transmembrane"/>
</dbReference>
<feature type="repeat" description="Solcar" evidence="8">
    <location>
        <begin position="294"/>
        <end position="375"/>
    </location>
</feature>
<sequence length="392" mass="43934">MALARRIADDTAQKANLSHLPPLVQATGGAVGSLISNALVYPLDLVTTRMQIRSLRKRKRPSLSQVPSFASQFSMISAIPYNRQPKDYATLISSFRTIINNPPNGFRALYNGILVDSIETVFSSFIYFFVYTTLGKLSTAYKKKHKRKIGALEATLEELLMGTAAGMIAKLFTCPLSNITVRLQTSRAPRRIAAIATPGFTPFVEKTPVWNPQLTSKKFLQADQDSSSEDSSDEERPSIAQSYIIHLLNTIKLIYKERGCFGFWSGYKNNCILSLNPSLTLYLIKFLQHRKRSQGLLATFLYSAIASSLSTIFMYPLMLAKTLTQVKSNSPRIKLSYRYQHFGLRALYTGLQARLLKGFLGQGITMTVKGQIELLIVLIYLQRCRKTKNMTG</sequence>
<dbReference type="Pfam" id="PF00153">
    <property type="entry name" value="Mito_carr"/>
    <property type="match status" value="3"/>
</dbReference>
<proteinExistence type="inferred from homology"/>
<evidence type="ECO:0000313" key="12">
    <source>
        <dbReference type="Proteomes" id="UP000765509"/>
    </source>
</evidence>
<dbReference type="AlphaFoldDB" id="A0A9Q3EZD0"/>
<feature type="repeat" description="Solcar" evidence="8">
    <location>
        <begin position="20"/>
        <end position="137"/>
    </location>
</feature>
<evidence type="ECO:0000256" key="8">
    <source>
        <dbReference type="PROSITE-ProRule" id="PRU00282"/>
    </source>
</evidence>
<dbReference type="GO" id="GO:0016020">
    <property type="term" value="C:membrane"/>
    <property type="evidence" value="ECO:0007669"/>
    <property type="project" value="UniProtKB-SubCell"/>
</dbReference>
<evidence type="ECO:0000256" key="1">
    <source>
        <dbReference type="ARBA" id="ARBA00004141"/>
    </source>
</evidence>
<evidence type="ECO:0000313" key="11">
    <source>
        <dbReference type="EMBL" id="MBW0530853.1"/>
    </source>
</evidence>
<name>A0A9Q3EZD0_9BASI</name>
<keyword evidence="3 9" id="KW-0813">Transport</keyword>
<dbReference type="InterPro" id="IPR023395">
    <property type="entry name" value="MCP_dom_sf"/>
</dbReference>
<evidence type="ECO:0000256" key="7">
    <source>
        <dbReference type="ARBA" id="ARBA00023136"/>
    </source>
</evidence>
<comment type="similarity">
    <text evidence="2 9">Belongs to the mitochondrial carrier (TC 2.A.29) family.</text>
</comment>
<dbReference type="PANTHER" id="PTHR45939:SF2">
    <property type="entry name" value="CARRIER PROTEIN, PUTATIVE (AFU_ORTHOLOGUE AFUA_2G13870)-RELATED"/>
    <property type="match status" value="1"/>
</dbReference>
<dbReference type="PROSITE" id="PS50920">
    <property type="entry name" value="SOLCAR"/>
    <property type="match status" value="2"/>
</dbReference>
<keyword evidence="7 8" id="KW-0472">Membrane</keyword>
<dbReference type="OrthoDB" id="18574at2759"/>
<dbReference type="GO" id="GO:0015217">
    <property type="term" value="F:ADP transmembrane transporter activity"/>
    <property type="evidence" value="ECO:0007669"/>
    <property type="project" value="TreeGrafter"/>
</dbReference>
<keyword evidence="12" id="KW-1185">Reference proteome</keyword>
<evidence type="ECO:0000256" key="5">
    <source>
        <dbReference type="ARBA" id="ARBA00022737"/>
    </source>
</evidence>
<keyword evidence="4 8" id="KW-0812">Transmembrane</keyword>
<comment type="subcellular location">
    <subcellularLocation>
        <location evidence="1">Membrane</location>
        <topology evidence="1">Multi-pass membrane protein</topology>
    </subcellularLocation>
</comment>
<dbReference type="InterPro" id="IPR052217">
    <property type="entry name" value="Mito/Peroxisomal_Carrier"/>
</dbReference>
<feature type="transmembrane region" description="Helical" evidence="10">
    <location>
        <begin position="295"/>
        <end position="318"/>
    </location>
</feature>
<keyword evidence="5" id="KW-0677">Repeat</keyword>
<dbReference type="Proteomes" id="UP000765509">
    <property type="component" value="Unassembled WGS sequence"/>
</dbReference>
<organism evidence="11 12">
    <name type="scientific">Austropuccinia psidii MF-1</name>
    <dbReference type="NCBI Taxonomy" id="1389203"/>
    <lineage>
        <taxon>Eukaryota</taxon>
        <taxon>Fungi</taxon>
        <taxon>Dikarya</taxon>
        <taxon>Basidiomycota</taxon>
        <taxon>Pucciniomycotina</taxon>
        <taxon>Pucciniomycetes</taxon>
        <taxon>Pucciniales</taxon>
        <taxon>Sphaerophragmiaceae</taxon>
        <taxon>Austropuccinia</taxon>
    </lineage>
</organism>
<accession>A0A9Q3EZD0</accession>
<evidence type="ECO:0000256" key="4">
    <source>
        <dbReference type="ARBA" id="ARBA00022692"/>
    </source>
</evidence>
<evidence type="ECO:0000256" key="2">
    <source>
        <dbReference type="ARBA" id="ARBA00006375"/>
    </source>
</evidence>